<dbReference type="Pfam" id="PF06568">
    <property type="entry name" value="YjiS-like"/>
    <property type="match status" value="1"/>
</dbReference>
<name>A0ABS9AS22_9GAMM</name>
<evidence type="ECO:0000259" key="1">
    <source>
        <dbReference type="Pfam" id="PF06568"/>
    </source>
</evidence>
<feature type="domain" description="YjiS-like" evidence="1">
    <location>
        <begin position="32"/>
        <end position="66"/>
    </location>
</feature>
<dbReference type="InterPro" id="IPR009506">
    <property type="entry name" value="YjiS-like"/>
</dbReference>
<reference evidence="2 3" key="1">
    <citation type="journal article" date="2021" name="Front. Microbiol.">
        <title>Aerobic Denitrification and Heterotrophic Sulfur Oxidation in the Genus Halomonas Revealed by Six Novel Species Characterizations and Genome-Based Analysis.</title>
        <authorList>
            <person name="Wang L."/>
            <person name="Shao Z."/>
        </authorList>
    </citation>
    <scope>NUCLEOTIDE SEQUENCE [LARGE SCALE GENOMIC DNA]</scope>
    <source>
        <strain evidence="2 3">MCCC 1A11058</strain>
    </source>
</reference>
<gene>
    <name evidence="2" type="ORF">HOP59_09215</name>
</gene>
<accession>A0ABS9AS22</accession>
<proteinExistence type="predicted"/>
<evidence type="ECO:0000313" key="3">
    <source>
        <dbReference type="Proteomes" id="UP001320272"/>
    </source>
</evidence>
<comment type="caution">
    <text evidence="2">The sequence shown here is derived from an EMBL/GenBank/DDBJ whole genome shotgun (WGS) entry which is preliminary data.</text>
</comment>
<sequence length="82" mass="10047">MKAAIVCEHASPHCVPRSRGRLRFIVELWRWARRMDRLVQLRHERSQLLELSDHQLRDIGLTRHEAAREARRHFWDDIGWRR</sequence>
<protein>
    <submittedName>
        <fullName evidence="2">DUF1127 domain-containing protein</fullName>
    </submittedName>
</protein>
<keyword evidence="3" id="KW-1185">Reference proteome</keyword>
<dbReference type="EMBL" id="JABFTV010000004">
    <property type="protein sequence ID" value="MCE8024310.1"/>
    <property type="molecule type" value="Genomic_DNA"/>
</dbReference>
<organism evidence="2 3">
    <name type="scientific">Billgrantia aerodenitrificans</name>
    <dbReference type="NCBI Taxonomy" id="2733483"/>
    <lineage>
        <taxon>Bacteria</taxon>
        <taxon>Pseudomonadati</taxon>
        <taxon>Pseudomonadota</taxon>
        <taxon>Gammaproteobacteria</taxon>
        <taxon>Oceanospirillales</taxon>
        <taxon>Halomonadaceae</taxon>
        <taxon>Billgrantia</taxon>
    </lineage>
</organism>
<evidence type="ECO:0000313" key="2">
    <source>
        <dbReference type="EMBL" id="MCE8024310.1"/>
    </source>
</evidence>
<dbReference type="Proteomes" id="UP001320272">
    <property type="component" value="Unassembled WGS sequence"/>
</dbReference>